<name>A0A6G0T1L6_APHGL</name>
<protein>
    <recommendedName>
        <fullName evidence="3">DUF4371 domain-containing protein</fullName>
    </recommendedName>
</protein>
<evidence type="ECO:0008006" key="3">
    <source>
        <dbReference type="Google" id="ProtNLM"/>
    </source>
</evidence>
<evidence type="ECO:0000313" key="1">
    <source>
        <dbReference type="EMBL" id="KAE9523797.1"/>
    </source>
</evidence>
<dbReference type="Proteomes" id="UP000475862">
    <property type="component" value="Unassembled WGS sequence"/>
</dbReference>
<gene>
    <name evidence="1" type="ORF">AGLY_015857</name>
</gene>
<evidence type="ECO:0000313" key="2">
    <source>
        <dbReference type="Proteomes" id="UP000475862"/>
    </source>
</evidence>
<organism evidence="1 2">
    <name type="scientific">Aphis glycines</name>
    <name type="common">Soybean aphid</name>
    <dbReference type="NCBI Taxonomy" id="307491"/>
    <lineage>
        <taxon>Eukaryota</taxon>
        <taxon>Metazoa</taxon>
        <taxon>Ecdysozoa</taxon>
        <taxon>Arthropoda</taxon>
        <taxon>Hexapoda</taxon>
        <taxon>Insecta</taxon>
        <taxon>Pterygota</taxon>
        <taxon>Neoptera</taxon>
        <taxon>Paraneoptera</taxon>
        <taxon>Hemiptera</taxon>
        <taxon>Sternorrhyncha</taxon>
        <taxon>Aphidomorpha</taxon>
        <taxon>Aphidoidea</taxon>
        <taxon>Aphididae</taxon>
        <taxon>Aphidini</taxon>
        <taxon>Aphis</taxon>
        <taxon>Aphis</taxon>
    </lineage>
</organism>
<sequence>MSSFLINWVQKRPNGDFFTNKKKCVKLTVQPNEETTGNVENTEKENEKKTIKNKSLGCLVCKCITNLGLSFDQNLRLSKPWQDFSIISSEVVIINLKKKQIEKSFESSHKSNMLTTEKSLNLKEHSLTYQMKHCTSYSIGNKKKLFAKISYQLKKIISILIDESTTFSKLTTLVVVIRTFFEDYPGDPYTFNLDFIELPNTQLKQ</sequence>
<dbReference type="AlphaFoldDB" id="A0A6G0T1L6"/>
<reference evidence="1 2" key="1">
    <citation type="submission" date="2019-08" db="EMBL/GenBank/DDBJ databases">
        <title>The genome of the soybean aphid Biotype 1, its phylome, world population structure and adaptation to the North American continent.</title>
        <authorList>
            <person name="Giordano R."/>
            <person name="Donthu R.K."/>
            <person name="Hernandez A.G."/>
            <person name="Wright C.L."/>
            <person name="Zimin A.V."/>
        </authorList>
    </citation>
    <scope>NUCLEOTIDE SEQUENCE [LARGE SCALE GENOMIC DNA]</scope>
    <source>
        <tissue evidence="1">Whole aphids</tissue>
    </source>
</reference>
<dbReference type="EMBL" id="VYZN01000076">
    <property type="protein sequence ID" value="KAE9523797.1"/>
    <property type="molecule type" value="Genomic_DNA"/>
</dbReference>
<comment type="caution">
    <text evidence="1">The sequence shown here is derived from an EMBL/GenBank/DDBJ whole genome shotgun (WGS) entry which is preliminary data.</text>
</comment>
<accession>A0A6G0T1L6</accession>
<proteinExistence type="predicted"/>
<keyword evidence="2" id="KW-1185">Reference proteome</keyword>